<evidence type="ECO:0000313" key="1">
    <source>
        <dbReference type="EMBL" id="KAH3749689.1"/>
    </source>
</evidence>
<comment type="caution">
    <text evidence="1">The sequence shown here is derived from an EMBL/GenBank/DDBJ whole genome shotgun (WGS) entry which is preliminary data.</text>
</comment>
<dbReference type="Proteomes" id="UP000828390">
    <property type="component" value="Unassembled WGS sequence"/>
</dbReference>
<sequence length="93" mass="10086">MPKPFVLSFADSVSSLMETGEIGESGVYVALRAITGLRPAQGPAQTRPLSTVDSTALDQLLSRKCVRTSFVRFMATGQIGQRGRVAQLLVMWE</sequence>
<evidence type="ECO:0000313" key="2">
    <source>
        <dbReference type="Proteomes" id="UP000828390"/>
    </source>
</evidence>
<name>A0A9D4DLA8_DREPO</name>
<reference evidence="1" key="1">
    <citation type="journal article" date="2019" name="bioRxiv">
        <title>The Genome of the Zebra Mussel, Dreissena polymorpha: A Resource for Invasive Species Research.</title>
        <authorList>
            <person name="McCartney M.A."/>
            <person name="Auch B."/>
            <person name="Kono T."/>
            <person name="Mallez S."/>
            <person name="Zhang Y."/>
            <person name="Obille A."/>
            <person name="Becker A."/>
            <person name="Abrahante J.E."/>
            <person name="Garbe J."/>
            <person name="Badalamenti J.P."/>
            <person name="Herman A."/>
            <person name="Mangelson H."/>
            <person name="Liachko I."/>
            <person name="Sullivan S."/>
            <person name="Sone E.D."/>
            <person name="Koren S."/>
            <person name="Silverstein K.A.T."/>
            <person name="Beckman K.B."/>
            <person name="Gohl D.M."/>
        </authorList>
    </citation>
    <scope>NUCLEOTIDE SEQUENCE</scope>
    <source>
        <strain evidence="1">Duluth1</strain>
        <tissue evidence="1">Whole animal</tissue>
    </source>
</reference>
<accession>A0A9D4DLA8</accession>
<keyword evidence="2" id="KW-1185">Reference proteome</keyword>
<gene>
    <name evidence="1" type="ORF">DPMN_184195</name>
</gene>
<proteinExistence type="predicted"/>
<protein>
    <submittedName>
        <fullName evidence="1">Uncharacterized protein</fullName>
    </submittedName>
</protein>
<organism evidence="1 2">
    <name type="scientific">Dreissena polymorpha</name>
    <name type="common">Zebra mussel</name>
    <name type="synonym">Mytilus polymorpha</name>
    <dbReference type="NCBI Taxonomy" id="45954"/>
    <lineage>
        <taxon>Eukaryota</taxon>
        <taxon>Metazoa</taxon>
        <taxon>Spiralia</taxon>
        <taxon>Lophotrochozoa</taxon>
        <taxon>Mollusca</taxon>
        <taxon>Bivalvia</taxon>
        <taxon>Autobranchia</taxon>
        <taxon>Heteroconchia</taxon>
        <taxon>Euheterodonta</taxon>
        <taxon>Imparidentia</taxon>
        <taxon>Neoheterodontei</taxon>
        <taxon>Myida</taxon>
        <taxon>Dreissenoidea</taxon>
        <taxon>Dreissenidae</taxon>
        <taxon>Dreissena</taxon>
    </lineage>
</organism>
<dbReference type="EMBL" id="JAIWYP010000010">
    <property type="protein sequence ID" value="KAH3749689.1"/>
    <property type="molecule type" value="Genomic_DNA"/>
</dbReference>
<dbReference type="AlphaFoldDB" id="A0A9D4DLA8"/>
<reference evidence="1" key="2">
    <citation type="submission" date="2020-11" db="EMBL/GenBank/DDBJ databases">
        <authorList>
            <person name="McCartney M.A."/>
            <person name="Auch B."/>
            <person name="Kono T."/>
            <person name="Mallez S."/>
            <person name="Becker A."/>
            <person name="Gohl D.M."/>
            <person name="Silverstein K.A.T."/>
            <person name="Koren S."/>
            <person name="Bechman K.B."/>
            <person name="Herman A."/>
            <person name="Abrahante J.E."/>
            <person name="Garbe J."/>
        </authorList>
    </citation>
    <scope>NUCLEOTIDE SEQUENCE</scope>
    <source>
        <strain evidence="1">Duluth1</strain>
        <tissue evidence="1">Whole animal</tissue>
    </source>
</reference>